<evidence type="ECO:0000259" key="3">
    <source>
        <dbReference type="Pfam" id="PF13712"/>
    </source>
</evidence>
<dbReference type="PANTHER" id="PTHR22916">
    <property type="entry name" value="GLYCOSYLTRANSFERASE"/>
    <property type="match status" value="1"/>
</dbReference>
<dbReference type="SUPFAM" id="SSF53448">
    <property type="entry name" value="Nucleotide-diphospho-sugar transferases"/>
    <property type="match status" value="3"/>
</dbReference>
<dbReference type="GO" id="GO:0016758">
    <property type="term" value="F:hexosyltransferase activity"/>
    <property type="evidence" value="ECO:0007669"/>
    <property type="project" value="UniProtKB-ARBA"/>
</dbReference>
<dbReference type="FunFam" id="3.90.550.10:FF:000120">
    <property type="entry name" value="Glycosyl transferase, family 2"/>
    <property type="match status" value="1"/>
</dbReference>
<dbReference type="InterPro" id="IPR029063">
    <property type="entry name" value="SAM-dependent_MTases_sf"/>
</dbReference>
<dbReference type="GO" id="GO:0008757">
    <property type="term" value="F:S-adenosylmethionine-dependent methyltransferase activity"/>
    <property type="evidence" value="ECO:0007669"/>
    <property type="project" value="InterPro"/>
</dbReference>
<dbReference type="InterPro" id="IPR013216">
    <property type="entry name" value="Methyltransf_11"/>
</dbReference>
<accession>A0A1M6AQG2</accession>
<dbReference type="CDD" id="cd00761">
    <property type="entry name" value="Glyco_tranf_GTA_type"/>
    <property type="match status" value="1"/>
</dbReference>
<dbReference type="Proteomes" id="UP000184442">
    <property type="component" value="Unassembled WGS sequence"/>
</dbReference>
<dbReference type="Pfam" id="PF13712">
    <property type="entry name" value="Glyco_tranf_2_5"/>
    <property type="match status" value="1"/>
</dbReference>
<name>A0A1M6AQG2_9FIRM</name>
<proteinExistence type="predicted"/>
<dbReference type="InterPro" id="IPR059123">
    <property type="entry name" value="StrF_dom"/>
</dbReference>
<dbReference type="AlphaFoldDB" id="A0A1M6AQG2"/>
<feature type="domain" description="Glycosyltransferase 2-like" evidence="1">
    <location>
        <begin position="226"/>
        <end position="334"/>
    </location>
</feature>
<dbReference type="SUPFAM" id="SSF53335">
    <property type="entry name" value="S-adenosyl-L-methionine-dependent methyltransferases"/>
    <property type="match status" value="1"/>
</dbReference>
<evidence type="ECO:0000259" key="2">
    <source>
        <dbReference type="Pfam" id="PF08241"/>
    </source>
</evidence>
<dbReference type="RefSeq" id="WP_073023336.1">
    <property type="nucleotide sequence ID" value="NZ_FQZS01000003.1"/>
</dbReference>
<dbReference type="OrthoDB" id="176403at2"/>
<dbReference type="PANTHER" id="PTHR22916:SF3">
    <property type="entry name" value="UDP-GLCNAC:BETAGAL BETA-1,3-N-ACETYLGLUCOSAMINYLTRANSFERASE-LIKE PROTEIN 1"/>
    <property type="match status" value="1"/>
</dbReference>
<feature type="domain" description="Methyltransferase type 11" evidence="2">
    <location>
        <begin position="909"/>
        <end position="992"/>
    </location>
</feature>
<reference evidence="4 5" key="1">
    <citation type="submission" date="2016-11" db="EMBL/GenBank/DDBJ databases">
        <authorList>
            <person name="Jaros S."/>
            <person name="Januszkiewicz K."/>
            <person name="Wedrychowicz H."/>
        </authorList>
    </citation>
    <scope>NUCLEOTIDE SEQUENCE [LARGE SCALE GENOMIC DNA]</scope>
    <source>
        <strain evidence="4 5">DSM 19022</strain>
    </source>
</reference>
<evidence type="ECO:0000313" key="4">
    <source>
        <dbReference type="EMBL" id="SHI38730.1"/>
    </source>
</evidence>
<dbReference type="InterPro" id="IPR001173">
    <property type="entry name" value="Glyco_trans_2-like"/>
</dbReference>
<gene>
    <name evidence="4" type="ORF">SAMN02745176_00060</name>
</gene>
<dbReference type="Gene3D" id="3.40.50.150">
    <property type="entry name" value="Vaccinia Virus protein VP39"/>
    <property type="match status" value="1"/>
</dbReference>
<keyword evidence="4" id="KW-0808">Transferase</keyword>
<organism evidence="4 5">
    <name type="scientific">Lutispora thermophila DSM 19022</name>
    <dbReference type="NCBI Taxonomy" id="1122184"/>
    <lineage>
        <taxon>Bacteria</taxon>
        <taxon>Bacillati</taxon>
        <taxon>Bacillota</taxon>
        <taxon>Clostridia</taxon>
        <taxon>Lutisporales</taxon>
        <taxon>Lutisporaceae</taxon>
        <taxon>Lutispora</taxon>
    </lineage>
</organism>
<protein>
    <submittedName>
        <fullName evidence="4">Glycosyltransferases, probably involved in cell wall biogenesis</fullName>
    </submittedName>
</protein>
<dbReference type="EMBL" id="FQZS01000003">
    <property type="protein sequence ID" value="SHI38730.1"/>
    <property type="molecule type" value="Genomic_DNA"/>
</dbReference>
<dbReference type="Pfam" id="PF08241">
    <property type="entry name" value="Methyltransf_11"/>
    <property type="match status" value="1"/>
</dbReference>
<sequence>MNNNKICFISCVNNQQLYREALYYINQLEIPEGYEVECISVENAESMARGYYEAMKASDAKYKVYLHQDVYIINRSFIKDILNIFKSNEKIGMLGVVGAKVIPTNGVWWESKNKYGKVYDNHAGKVSLLSFEEVKNAYETVQAIDGLTMITQYDIPWRQDIFDGWHFYDLSQSIEFIKAGYDVAIPNQVSPWVIHDCGIVNVKNRYEDYRKLFLEEYSKDIFPLVSILIPTYNRPEYFRLALESALNQTYKNIEIIVGDDSTNDETECLMKNNYLNKYSNIKYYHNEKNLGQFDNDIKLYEMAQGEYINFLMDDDLFEETKIEKMMNYFIFDDKQEITLVTSHRAVIDGNGEIKEIFRGTDRIFDEDKVIDGIELGDFILMNIYNCIGEPTTALFRKDKLMEPFGVFNGRKYGCNVDQASWLNLLSMGKAVYINEVLSYFRVHEGQQQHNLGILLKGYTDYIHQVITGREKGFLSDDDKYIYTVRKFIKYGEENIIKPLDEAGFKSEEYENFKKYYDWLKEENNKIGILHKDNNDLPLVSILIPAYNQTKYLKEALESAINQTYPNIEIIIGDDSTTNEVEEFIKPYLNKYSNIIYFKNKKEKMDYGMTNVNELLNRSKGEYVNYLYHDDIFHVTKIEKMMRYFLSRDDVSLVTSHRQLIDENGEYLPDDNSTRRIVDKDSIINGNELCLLCLDKLINFIGEPTTVLFKKSLLEDGFGYYNNNYYMNIADMVTWFSLLEKGKVAYMCESLSFFRQHSNQNSQNLEVFYTGINEWKKIIDDSYDTGLIDSKMAYINYITKWFYSYNVILKDIPHQKIDSSLKKSLVDSFKNAIDIIAEEAKHKHECVICGNQVERFLPYSVKMPKSIEKYRIVGSDVRNFSCPYCYSHDRERHLKMYFDRLKLWGKITGSRVLHIAPEANLRKIIKSYKPKEYICGDLYPMDSEIIKMDITKIHFENEYFDFIICNHVLEHIEDDMKAMMELFRVLKKDGYAVLQTPYSPVLEKSYEDYSIQSKEKRLENYGQEDHVRIYGLDFFKRLEDAGFSLNIINNNELFSEEESKRYGVNSYEDLILVHKQ</sequence>
<feature type="domain" description="Glycosyltransferase 2-like" evidence="1">
    <location>
        <begin position="540"/>
        <end position="672"/>
    </location>
</feature>
<feature type="domain" description="Streptomycin biosynthesis protein StrF" evidence="3">
    <location>
        <begin position="7"/>
        <end position="217"/>
    </location>
</feature>
<keyword evidence="5" id="KW-1185">Reference proteome</keyword>
<evidence type="ECO:0000313" key="5">
    <source>
        <dbReference type="Proteomes" id="UP000184442"/>
    </source>
</evidence>
<dbReference type="Pfam" id="PF00535">
    <property type="entry name" value="Glycos_transf_2"/>
    <property type="match status" value="2"/>
</dbReference>
<dbReference type="CDD" id="cd02440">
    <property type="entry name" value="AdoMet_MTases"/>
    <property type="match status" value="1"/>
</dbReference>
<evidence type="ECO:0000259" key="1">
    <source>
        <dbReference type="Pfam" id="PF00535"/>
    </source>
</evidence>
<dbReference type="STRING" id="1122184.SAMN02745176_00060"/>
<dbReference type="Gene3D" id="3.90.550.10">
    <property type="entry name" value="Spore Coat Polysaccharide Biosynthesis Protein SpsA, Chain A"/>
    <property type="match status" value="3"/>
</dbReference>
<dbReference type="InterPro" id="IPR029044">
    <property type="entry name" value="Nucleotide-diphossugar_trans"/>
</dbReference>